<comment type="caution">
    <text evidence="2">The sequence shown here is derived from an EMBL/GenBank/DDBJ whole genome shotgun (WGS) entry which is preliminary data.</text>
</comment>
<accession>A0A8T1C1W4</accession>
<protein>
    <submittedName>
        <fullName evidence="2">Uncharacterized protein</fullName>
    </submittedName>
</protein>
<evidence type="ECO:0000313" key="2">
    <source>
        <dbReference type="EMBL" id="KAG2912906.1"/>
    </source>
</evidence>
<dbReference type="Proteomes" id="UP000736787">
    <property type="component" value="Unassembled WGS sequence"/>
</dbReference>
<evidence type="ECO:0000313" key="3">
    <source>
        <dbReference type="Proteomes" id="UP000736787"/>
    </source>
</evidence>
<evidence type="ECO:0000256" key="1">
    <source>
        <dbReference type="SAM" id="MobiDB-lite"/>
    </source>
</evidence>
<sequence>MQDYAWCWPGISSHNGQRFLSAPSEWSRKAEKISMYEVAQSTTSPSTNDCTDEGSINKPDYIHCDAVATEILKLKRAHPFAKVYVMAGDVASAFHNICIHSNSVNLFAGQIDEDDVIVIELSATSVGPDRLVSTRSPAAPSRTCMGPTPTPCAQAGSSTTTGSMTTLT</sequence>
<dbReference type="AlphaFoldDB" id="A0A8T1C1W4"/>
<gene>
    <name evidence="2" type="ORF">PC117_g18765</name>
</gene>
<reference evidence="2" key="1">
    <citation type="submission" date="2018-10" db="EMBL/GenBank/DDBJ databases">
        <title>Effector identification in a new, highly contiguous assembly of the strawberry crown rot pathogen Phytophthora cactorum.</title>
        <authorList>
            <person name="Armitage A.D."/>
            <person name="Nellist C.F."/>
            <person name="Bates H."/>
            <person name="Vickerstaff R.J."/>
            <person name="Harrison R.J."/>
        </authorList>
    </citation>
    <scope>NUCLEOTIDE SEQUENCE</scope>
    <source>
        <strain evidence="2">4040</strain>
    </source>
</reference>
<name>A0A8T1C1W4_9STRA</name>
<feature type="region of interest" description="Disordered" evidence="1">
    <location>
        <begin position="130"/>
        <end position="168"/>
    </location>
</feature>
<proteinExistence type="predicted"/>
<dbReference type="VEuPathDB" id="FungiDB:PC110_g1848"/>
<feature type="compositionally biased region" description="Low complexity" evidence="1">
    <location>
        <begin position="156"/>
        <end position="168"/>
    </location>
</feature>
<dbReference type="EMBL" id="RCMK01000773">
    <property type="protein sequence ID" value="KAG2912906.1"/>
    <property type="molecule type" value="Genomic_DNA"/>
</dbReference>
<organism evidence="2 3">
    <name type="scientific">Phytophthora cactorum</name>
    <dbReference type="NCBI Taxonomy" id="29920"/>
    <lineage>
        <taxon>Eukaryota</taxon>
        <taxon>Sar</taxon>
        <taxon>Stramenopiles</taxon>
        <taxon>Oomycota</taxon>
        <taxon>Peronosporomycetes</taxon>
        <taxon>Peronosporales</taxon>
        <taxon>Peronosporaceae</taxon>
        <taxon>Phytophthora</taxon>
    </lineage>
</organism>